<keyword evidence="2" id="KW-0732">Signal</keyword>
<feature type="compositionally biased region" description="Low complexity" evidence="1">
    <location>
        <begin position="189"/>
        <end position="207"/>
    </location>
</feature>
<proteinExistence type="predicted"/>
<organism evidence="3 4">
    <name type="scientific">Bemisia tabaci</name>
    <name type="common">Sweetpotato whitefly</name>
    <name type="synonym">Aleurodes tabaci</name>
    <dbReference type="NCBI Taxonomy" id="7038"/>
    <lineage>
        <taxon>Eukaryota</taxon>
        <taxon>Metazoa</taxon>
        <taxon>Ecdysozoa</taxon>
        <taxon>Arthropoda</taxon>
        <taxon>Hexapoda</taxon>
        <taxon>Insecta</taxon>
        <taxon>Pterygota</taxon>
        <taxon>Neoptera</taxon>
        <taxon>Paraneoptera</taxon>
        <taxon>Hemiptera</taxon>
        <taxon>Sternorrhyncha</taxon>
        <taxon>Aleyrodoidea</taxon>
        <taxon>Aleyrodidae</taxon>
        <taxon>Aleyrodinae</taxon>
        <taxon>Bemisia</taxon>
    </lineage>
</organism>
<evidence type="ECO:0000313" key="3">
    <source>
        <dbReference type="EMBL" id="CAH0396073.1"/>
    </source>
</evidence>
<evidence type="ECO:0000256" key="1">
    <source>
        <dbReference type="SAM" id="MobiDB-lite"/>
    </source>
</evidence>
<dbReference type="Proteomes" id="UP001152759">
    <property type="component" value="Chromosome 9"/>
</dbReference>
<feature type="compositionally biased region" description="Basic and acidic residues" evidence="1">
    <location>
        <begin position="164"/>
        <end position="176"/>
    </location>
</feature>
<evidence type="ECO:0000256" key="2">
    <source>
        <dbReference type="SAM" id="SignalP"/>
    </source>
</evidence>
<name>A0A9P0AP53_BEMTA</name>
<sequence length="207" mass="22816">MAALPSQVTVLIFGIILLVAHSPLASAVEPREGVKIDPNLLNPQDAEMENENHSLRSRGLFDLFGFGGFFSDPDEDGWNIGRVTDTGDTVVNFGDTSFQWDSNGLIIHALDAHQDILVKANKIYLGNKLVADTKKKALTPTYQITPDGARWYTNAKLLGGRKMNKAEENRFDKDWAKQTGGSKSPKGQSARSVPPSSSRESPSSWWW</sequence>
<dbReference type="EMBL" id="OU963870">
    <property type="protein sequence ID" value="CAH0396073.1"/>
    <property type="molecule type" value="Genomic_DNA"/>
</dbReference>
<dbReference type="KEGG" id="btab:109036115"/>
<dbReference type="AlphaFoldDB" id="A0A9P0AP53"/>
<accession>A0A9P0AP53</accession>
<keyword evidence="4" id="KW-1185">Reference proteome</keyword>
<feature type="signal peptide" evidence="2">
    <location>
        <begin position="1"/>
        <end position="27"/>
    </location>
</feature>
<reference evidence="3" key="1">
    <citation type="submission" date="2021-12" db="EMBL/GenBank/DDBJ databases">
        <authorList>
            <person name="King R."/>
        </authorList>
    </citation>
    <scope>NUCLEOTIDE SEQUENCE</scope>
</reference>
<protein>
    <submittedName>
        <fullName evidence="3">Uncharacterized protein</fullName>
    </submittedName>
</protein>
<gene>
    <name evidence="3" type="ORF">BEMITA_LOCUS14180</name>
</gene>
<evidence type="ECO:0000313" key="4">
    <source>
        <dbReference type="Proteomes" id="UP001152759"/>
    </source>
</evidence>
<feature type="region of interest" description="Disordered" evidence="1">
    <location>
        <begin position="163"/>
        <end position="207"/>
    </location>
</feature>
<feature type="chain" id="PRO_5040501964" evidence="2">
    <location>
        <begin position="28"/>
        <end position="207"/>
    </location>
</feature>